<feature type="compositionally biased region" description="Polar residues" evidence="1">
    <location>
        <begin position="83"/>
        <end position="92"/>
    </location>
</feature>
<protein>
    <submittedName>
        <fullName evidence="2">Uncharacterized protein</fullName>
    </submittedName>
</protein>
<gene>
    <name evidence="2" type="ORF">ElyMa_003802500</name>
</gene>
<dbReference type="Proteomes" id="UP000762676">
    <property type="component" value="Unassembled WGS sequence"/>
</dbReference>
<feature type="region of interest" description="Disordered" evidence="1">
    <location>
        <begin position="36"/>
        <end position="92"/>
    </location>
</feature>
<organism evidence="2 3">
    <name type="scientific">Elysia marginata</name>
    <dbReference type="NCBI Taxonomy" id="1093978"/>
    <lineage>
        <taxon>Eukaryota</taxon>
        <taxon>Metazoa</taxon>
        <taxon>Spiralia</taxon>
        <taxon>Lophotrochozoa</taxon>
        <taxon>Mollusca</taxon>
        <taxon>Gastropoda</taxon>
        <taxon>Heterobranchia</taxon>
        <taxon>Euthyneura</taxon>
        <taxon>Panpulmonata</taxon>
        <taxon>Sacoglossa</taxon>
        <taxon>Placobranchoidea</taxon>
        <taxon>Plakobranchidae</taxon>
        <taxon>Elysia</taxon>
    </lineage>
</organism>
<keyword evidence="3" id="KW-1185">Reference proteome</keyword>
<evidence type="ECO:0000313" key="2">
    <source>
        <dbReference type="EMBL" id="GFR71048.1"/>
    </source>
</evidence>
<dbReference type="EMBL" id="BMAT01007770">
    <property type="protein sequence ID" value="GFR71048.1"/>
    <property type="molecule type" value="Genomic_DNA"/>
</dbReference>
<proteinExistence type="predicted"/>
<sequence>MEQKALWRRLAKPLLRHGTFPGTSLSPQCHTAWRRLKSDRQDGGKQVVLTKQHLIPPKRSQQGGKNPRSCLRDSRGKNPALHIQTSAIEQEP</sequence>
<evidence type="ECO:0000313" key="3">
    <source>
        <dbReference type="Proteomes" id="UP000762676"/>
    </source>
</evidence>
<reference evidence="2 3" key="1">
    <citation type="journal article" date="2021" name="Elife">
        <title>Chloroplast acquisition without the gene transfer in kleptoplastic sea slugs, Plakobranchus ocellatus.</title>
        <authorList>
            <person name="Maeda T."/>
            <person name="Takahashi S."/>
            <person name="Yoshida T."/>
            <person name="Shimamura S."/>
            <person name="Takaki Y."/>
            <person name="Nagai Y."/>
            <person name="Toyoda A."/>
            <person name="Suzuki Y."/>
            <person name="Arimoto A."/>
            <person name="Ishii H."/>
            <person name="Satoh N."/>
            <person name="Nishiyama T."/>
            <person name="Hasebe M."/>
            <person name="Maruyama T."/>
            <person name="Minagawa J."/>
            <person name="Obokata J."/>
            <person name="Shigenobu S."/>
        </authorList>
    </citation>
    <scope>NUCLEOTIDE SEQUENCE [LARGE SCALE GENOMIC DNA]</scope>
</reference>
<comment type="caution">
    <text evidence="2">The sequence shown here is derived from an EMBL/GenBank/DDBJ whole genome shotgun (WGS) entry which is preliminary data.</text>
</comment>
<dbReference type="AlphaFoldDB" id="A0AAV4FCD3"/>
<accession>A0AAV4FCD3</accession>
<evidence type="ECO:0000256" key="1">
    <source>
        <dbReference type="SAM" id="MobiDB-lite"/>
    </source>
</evidence>
<name>A0AAV4FCD3_9GAST</name>